<keyword evidence="2" id="KW-1133">Transmembrane helix</keyword>
<dbReference type="Proteomes" id="UP000677616">
    <property type="component" value="Chromosome"/>
</dbReference>
<keyword evidence="2" id="KW-0812">Transmembrane</keyword>
<evidence type="ECO:0000256" key="2">
    <source>
        <dbReference type="SAM" id="Phobius"/>
    </source>
</evidence>
<dbReference type="RefSeq" id="WP_212569669.1">
    <property type="nucleotide sequence ID" value="NZ_CP073084.1"/>
</dbReference>
<feature type="transmembrane region" description="Helical" evidence="2">
    <location>
        <begin position="12"/>
        <end position="34"/>
    </location>
</feature>
<gene>
    <name evidence="3" type="ORF">INT76_06265</name>
</gene>
<feature type="compositionally biased region" description="Polar residues" evidence="1">
    <location>
        <begin position="42"/>
        <end position="66"/>
    </location>
</feature>
<proteinExistence type="predicted"/>
<keyword evidence="2" id="KW-0472">Membrane</keyword>
<accession>A0ABX7YIN4</accession>
<evidence type="ECO:0000256" key="1">
    <source>
        <dbReference type="SAM" id="MobiDB-lite"/>
    </source>
</evidence>
<dbReference type="EMBL" id="CP073084">
    <property type="protein sequence ID" value="QUE53481.1"/>
    <property type="molecule type" value="Genomic_DNA"/>
</dbReference>
<protein>
    <recommendedName>
        <fullName evidence="5">Lipoprotein</fullName>
    </recommendedName>
</protein>
<evidence type="ECO:0000313" key="4">
    <source>
        <dbReference type="Proteomes" id="UP000677616"/>
    </source>
</evidence>
<reference evidence="3 4" key="1">
    <citation type="submission" date="2021-04" db="EMBL/GenBank/DDBJ databases">
        <title>Complete genome sequence of a novel Streptococcus species.</title>
        <authorList>
            <person name="Teng J.L.L."/>
        </authorList>
    </citation>
    <scope>NUCLEOTIDE SEQUENCE [LARGE SCALE GENOMIC DNA]</scope>
    <source>
        <strain evidence="3 4">HKU75</strain>
    </source>
</reference>
<feature type="region of interest" description="Disordered" evidence="1">
    <location>
        <begin position="42"/>
        <end position="92"/>
    </location>
</feature>
<evidence type="ECO:0000313" key="3">
    <source>
        <dbReference type="EMBL" id="QUE53481.1"/>
    </source>
</evidence>
<sequence>MQGRNRAKARIGVIFLGGIFSGFLLLLGALWLFGGSKQEATQAKSTSGTPASSSLVSTTETLATEVSQEDVQETMTTEAVATSPASSTPQTAASNTIIAAEIKGGNFRSVEGSWVNQSGDQLVFSDRGLVGEKQTLEIDAEAGSQGTVKGYLLGLHSGGAQIEFIPAGQALATFTDPSTGQSFADVSDHQRDRIWIGQTLYGISEKESFYYRTAD</sequence>
<name>A0ABX7YIN4_9STRE</name>
<organism evidence="3 4">
    <name type="scientific">Streptococcus oriscaviae</name>
    <dbReference type="NCBI Taxonomy" id="2781599"/>
    <lineage>
        <taxon>Bacteria</taxon>
        <taxon>Bacillati</taxon>
        <taxon>Bacillota</taxon>
        <taxon>Bacilli</taxon>
        <taxon>Lactobacillales</taxon>
        <taxon>Streptococcaceae</taxon>
        <taxon>Streptococcus</taxon>
    </lineage>
</organism>
<keyword evidence="4" id="KW-1185">Reference proteome</keyword>
<evidence type="ECO:0008006" key="5">
    <source>
        <dbReference type="Google" id="ProtNLM"/>
    </source>
</evidence>
<feature type="compositionally biased region" description="Low complexity" evidence="1">
    <location>
        <begin position="76"/>
        <end position="92"/>
    </location>
</feature>